<gene>
    <name evidence="1" type="ORF">PX52LOC_05349</name>
</gene>
<organism evidence="1 2">
    <name type="scientific">Limnoglobus roseus</name>
    <dbReference type="NCBI Taxonomy" id="2598579"/>
    <lineage>
        <taxon>Bacteria</taxon>
        <taxon>Pseudomonadati</taxon>
        <taxon>Planctomycetota</taxon>
        <taxon>Planctomycetia</taxon>
        <taxon>Gemmatales</taxon>
        <taxon>Gemmataceae</taxon>
        <taxon>Limnoglobus</taxon>
    </lineage>
</organism>
<reference evidence="2" key="1">
    <citation type="submission" date="2019-08" db="EMBL/GenBank/DDBJ databases">
        <title>Limnoglobus roseus gen. nov., sp. nov., a novel freshwater planctomycete with a giant genome from the family Gemmataceae.</title>
        <authorList>
            <person name="Kulichevskaya I.S."/>
            <person name="Naumoff D.G."/>
            <person name="Miroshnikov K."/>
            <person name="Ivanova A."/>
            <person name="Philippov D.A."/>
            <person name="Hakobyan A."/>
            <person name="Rijpstra I.C."/>
            <person name="Sinninghe Damste J.S."/>
            <person name="Liesack W."/>
            <person name="Dedysh S.N."/>
        </authorList>
    </citation>
    <scope>NUCLEOTIDE SEQUENCE [LARGE SCALE GENOMIC DNA]</scope>
    <source>
        <strain evidence="2">PX52</strain>
    </source>
</reference>
<name>A0A5C1AN35_9BACT</name>
<dbReference type="KEGG" id="lrs:PX52LOC_05349"/>
<dbReference type="Proteomes" id="UP000324974">
    <property type="component" value="Chromosome"/>
</dbReference>
<dbReference type="AlphaFoldDB" id="A0A5C1AN35"/>
<dbReference type="EMBL" id="CP042425">
    <property type="protein sequence ID" value="QEL18328.1"/>
    <property type="molecule type" value="Genomic_DNA"/>
</dbReference>
<sequence length="107" mass="12220">MVQPRFETRTRCGKLEDSLPEGAAEFIDILKRADQLREDMIDFARRGNAVPLLQQIMDHQGDREASLFAREAIDALCGTAFQLRAFRLVLMADFGSQRWWDGTECKG</sequence>
<evidence type="ECO:0000313" key="1">
    <source>
        <dbReference type="EMBL" id="QEL18328.1"/>
    </source>
</evidence>
<evidence type="ECO:0000313" key="2">
    <source>
        <dbReference type="Proteomes" id="UP000324974"/>
    </source>
</evidence>
<dbReference type="RefSeq" id="WP_149112850.1">
    <property type="nucleotide sequence ID" value="NZ_CP042425.1"/>
</dbReference>
<proteinExistence type="predicted"/>
<protein>
    <submittedName>
        <fullName evidence="1">Uncharacterized protein</fullName>
    </submittedName>
</protein>
<accession>A0A5C1AN35</accession>
<keyword evidence="2" id="KW-1185">Reference proteome</keyword>